<keyword evidence="4" id="KW-1185">Reference proteome</keyword>
<dbReference type="Proteomes" id="UP000039865">
    <property type="component" value="Unassembled WGS sequence"/>
</dbReference>
<feature type="compositionally biased region" description="Polar residues" evidence="2">
    <location>
        <begin position="60"/>
        <end position="81"/>
    </location>
</feature>
<feature type="region of interest" description="Disordered" evidence="2">
    <location>
        <begin position="57"/>
        <end position="81"/>
    </location>
</feature>
<feature type="compositionally biased region" description="Polar residues" evidence="2">
    <location>
        <begin position="953"/>
        <end position="962"/>
    </location>
</feature>
<feature type="region of interest" description="Disordered" evidence="2">
    <location>
        <begin position="888"/>
        <end position="962"/>
    </location>
</feature>
<dbReference type="InParanoid" id="A0A078A3L3"/>
<gene>
    <name evidence="3" type="primary">Contig16856.g17959</name>
    <name evidence="3" type="ORF">STYLEM_5735</name>
</gene>
<sequence length="1039" mass="122452">MNNSSSTFSHRKRNQSHSYGAVDYQNIDPNSAYFQNLQDIVKNKQTLNVPKQAEIKSRRQLTQGNHSSLQNKKSSIANYDSQKLQSQNCSLTYDTSKQGRGAVNRQNSNRLKNMNNSFVNDQVNRHPSNNNVASTLYTSLNYDQNDVYIDSHNSPKFIKNTQHLQIRPRVSQGISIVQRGFENKTSLTSSHDKVKNSFEIQNEGKLSQFKVSRGSGYQSRTQKNQQTDLSLNQTMTQANMASQSKSLSKRIKGIINEKIDEYQNTKHGQKMQDFKLRRAKTNQFQRGYQSTLQTNQSDHQTRAVTTDPNEPTQITMNSIFQPYPDMSLNNIKAQLQFKNKHKKSISDFTRLENNNDLHKSLNDLSSDVFAQKQRLLLSPDKRKEQQMLRILQVDNGIDSTDLILNTNMEIKKAYQCLDRLVKNNDQKLVLQNSEYSVKGQLNKQRSKKDFKQSSAQGQQQAIQSAIFDPDNFQLQGKTRKQLHMDLQKKIALFLNDYGKRQEFFNYLQEIKHKLQGQLENPDDINKHLNKNLELAQVWLQYQQERRNMLSQYNTYKKERAEERRKSAERQQREYKLQQANRWVIFRENQEKFKIQQAKLNIEMQRKIKWITKLAGHQIIRKIYEKYNDRKTEYIIRQRQNWVARMVQRNMKKLLKKMAPTRQLRVVNTIRQQGQIEMLIHYPRTFCLTVQGKFDGVLEEAKNKMLLFMRQFTKKSSIKFTFIQYCEKLISIQNRFLQVINLNKARIVLLKRYYEEVHQKVLMDVIKKKKDKVKLTKLQNINPEIRDAVLNRYYNKCRIKHASAFFNWRKKRQLVRVKRSIETIINLRRRDQYIDEAQKHKLLQFGVEGLVQIEEKKLKYENLPPIEELSEIEQREIIQTNYNMNYLSDSKSSQAQGAGGGQQPVSSARNKNGSGKNLIQQNLQKAVNTKSQFQQAQKQKSLQKQKTTQKSKMNLDQQNGENNNTFLTGLFGGDQEQRPKRTKDEEEFYRKLFREVRDPNIEIDESFWNPPQLRYWPSIKVMKHLINIACTTKTTLDLVF</sequence>
<feature type="region of interest" description="Disordered" evidence="2">
    <location>
        <begin position="1"/>
        <end position="22"/>
    </location>
</feature>
<dbReference type="OrthoDB" id="327986at2759"/>
<keyword evidence="1" id="KW-0175">Coiled coil</keyword>
<dbReference type="EMBL" id="CCKQ01005524">
    <property type="protein sequence ID" value="CDW76772.1"/>
    <property type="molecule type" value="Genomic_DNA"/>
</dbReference>
<name>A0A078A3L3_STYLE</name>
<dbReference type="AlphaFoldDB" id="A0A078A3L3"/>
<protein>
    <submittedName>
        <fullName evidence="3">Uncharacterized protein</fullName>
    </submittedName>
</protein>
<feature type="coiled-coil region" evidence="1">
    <location>
        <begin position="545"/>
        <end position="577"/>
    </location>
</feature>
<evidence type="ECO:0000313" key="4">
    <source>
        <dbReference type="Proteomes" id="UP000039865"/>
    </source>
</evidence>
<organism evidence="3 4">
    <name type="scientific">Stylonychia lemnae</name>
    <name type="common">Ciliate</name>
    <dbReference type="NCBI Taxonomy" id="5949"/>
    <lineage>
        <taxon>Eukaryota</taxon>
        <taxon>Sar</taxon>
        <taxon>Alveolata</taxon>
        <taxon>Ciliophora</taxon>
        <taxon>Intramacronucleata</taxon>
        <taxon>Spirotrichea</taxon>
        <taxon>Stichotrichia</taxon>
        <taxon>Sporadotrichida</taxon>
        <taxon>Oxytrichidae</taxon>
        <taxon>Stylonychinae</taxon>
        <taxon>Stylonychia</taxon>
    </lineage>
</organism>
<feature type="compositionally biased region" description="Low complexity" evidence="2">
    <location>
        <begin position="928"/>
        <end position="939"/>
    </location>
</feature>
<evidence type="ECO:0000256" key="1">
    <source>
        <dbReference type="SAM" id="Coils"/>
    </source>
</evidence>
<evidence type="ECO:0000313" key="3">
    <source>
        <dbReference type="EMBL" id="CDW76772.1"/>
    </source>
</evidence>
<feature type="region of interest" description="Disordered" evidence="2">
    <location>
        <begin position="292"/>
        <end position="311"/>
    </location>
</feature>
<accession>A0A078A3L3</accession>
<evidence type="ECO:0000256" key="2">
    <source>
        <dbReference type="SAM" id="MobiDB-lite"/>
    </source>
</evidence>
<feature type="compositionally biased region" description="Polar residues" evidence="2">
    <location>
        <begin position="908"/>
        <end position="927"/>
    </location>
</feature>
<proteinExistence type="predicted"/>
<reference evidence="3 4" key="1">
    <citation type="submission" date="2014-06" db="EMBL/GenBank/DDBJ databases">
        <authorList>
            <person name="Swart Estienne"/>
        </authorList>
    </citation>
    <scope>NUCLEOTIDE SEQUENCE [LARGE SCALE GENOMIC DNA]</scope>
    <source>
        <strain evidence="3 4">130c</strain>
    </source>
</reference>